<keyword evidence="1 2" id="KW-0129">CBS domain</keyword>
<dbReference type="STRING" id="340102.Pars_0939"/>
<dbReference type="EMBL" id="CP000660">
    <property type="protein sequence ID" value="ABP50519.1"/>
    <property type="molecule type" value="Genomic_DNA"/>
</dbReference>
<dbReference type="SMART" id="SM00116">
    <property type="entry name" value="CBS"/>
    <property type="match status" value="2"/>
</dbReference>
<organism evidence="4 5">
    <name type="scientific">Pyrobaculum arsenaticum (strain DSM 13514 / JCM 11321 / PZ6)</name>
    <dbReference type="NCBI Taxonomy" id="340102"/>
    <lineage>
        <taxon>Archaea</taxon>
        <taxon>Thermoproteota</taxon>
        <taxon>Thermoprotei</taxon>
        <taxon>Thermoproteales</taxon>
        <taxon>Thermoproteaceae</taxon>
        <taxon>Pyrobaculum</taxon>
    </lineage>
</organism>
<gene>
    <name evidence="4" type="ordered locus">Pars_0939</name>
</gene>
<dbReference type="PANTHER" id="PTHR43080:SF2">
    <property type="entry name" value="CBS DOMAIN-CONTAINING PROTEIN"/>
    <property type="match status" value="1"/>
</dbReference>
<evidence type="ECO:0000313" key="4">
    <source>
        <dbReference type="EMBL" id="ABP50519.1"/>
    </source>
</evidence>
<dbReference type="SUPFAM" id="SSF54631">
    <property type="entry name" value="CBS-domain pair"/>
    <property type="match status" value="1"/>
</dbReference>
<protein>
    <submittedName>
        <fullName evidence="4">Putative signal-transduction protein with CBS domains</fullName>
    </submittedName>
</protein>
<dbReference type="HOGENOM" id="CLU_040681_12_1_2"/>
<name>A4WJF2_PYRAR</name>
<evidence type="ECO:0000256" key="1">
    <source>
        <dbReference type="ARBA" id="ARBA00023122"/>
    </source>
</evidence>
<evidence type="ECO:0000256" key="2">
    <source>
        <dbReference type="PROSITE-ProRule" id="PRU00703"/>
    </source>
</evidence>
<dbReference type="AlphaFoldDB" id="A4WJF2"/>
<dbReference type="PROSITE" id="PS51371">
    <property type="entry name" value="CBS"/>
    <property type="match status" value="2"/>
</dbReference>
<dbReference type="Pfam" id="PF00571">
    <property type="entry name" value="CBS"/>
    <property type="match status" value="2"/>
</dbReference>
<sequence length="135" mass="15070">MSIVTIIMKCRDVMSHPPITVTPDKTLEEATELLAKHDIGLLVVVERDNPRRPIGVLSERDVVRAIAWKAPLTVTVREAGTFSGLLYVYADDPVEKALETMLKYGVRHVLVLEQNGDLLGVISMRDLVKYCKLSI</sequence>
<proteinExistence type="predicted"/>
<dbReference type="Proteomes" id="UP000001567">
    <property type="component" value="Chromosome"/>
</dbReference>
<reference evidence="4 5" key="1">
    <citation type="submission" date="2007-04" db="EMBL/GenBank/DDBJ databases">
        <title>Complete sequence of Pyrobaculum arsenaticum DSM 13514.</title>
        <authorList>
            <consortium name="US DOE Joint Genome Institute"/>
            <person name="Copeland A."/>
            <person name="Lucas S."/>
            <person name="Lapidus A."/>
            <person name="Barry K."/>
            <person name="Glavina del Rio T."/>
            <person name="Dalin E."/>
            <person name="Tice H."/>
            <person name="Pitluck S."/>
            <person name="Chain P."/>
            <person name="Malfatti S."/>
            <person name="Shin M."/>
            <person name="Vergez L."/>
            <person name="Schmutz J."/>
            <person name="Larimer F."/>
            <person name="Land M."/>
            <person name="Hauser L."/>
            <person name="Kyrpides N."/>
            <person name="Mikhailova N."/>
            <person name="Cozen A.E."/>
            <person name="Fitz-Gibbon S.T."/>
            <person name="House C.H."/>
            <person name="Saltikov C."/>
            <person name="Lowe T.M."/>
            <person name="Richardson P."/>
        </authorList>
    </citation>
    <scope>NUCLEOTIDE SEQUENCE [LARGE SCALE GENOMIC DNA]</scope>
    <source>
        <strain evidence="5">ATCC 700994 / DSM 13514 / JCM 11321 / PZ6</strain>
    </source>
</reference>
<dbReference type="Gene3D" id="3.10.580.10">
    <property type="entry name" value="CBS-domain"/>
    <property type="match status" value="1"/>
</dbReference>
<evidence type="ECO:0000313" key="5">
    <source>
        <dbReference type="Proteomes" id="UP000001567"/>
    </source>
</evidence>
<dbReference type="InterPro" id="IPR046342">
    <property type="entry name" value="CBS_dom_sf"/>
</dbReference>
<dbReference type="PANTHER" id="PTHR43080">
    <property type="entry name" value="CBS DOMAIN-CONTAINING PROTEIN CBSX3, MITOCHONDRIAL"/>
    <property type="match status" value="1"/>
</dbReference>
<accession>A4WJF2</accession>
<evidence type="ECO:0000259" key="3">
    <source>
        <dbReference type="PROSITE" id="PS51371"/>
    </source>
</evidence>
<dbReference type="InterPro" id="IPR000644">
    <property type="entry name" value="CBS_dom"/>
</dbReference>
<dbReference type="CDD" id="cd09836">
    <property type="entry name" value="CBS_pair_arch"/>
    <property type="match status" value="1"/>
</dbReference>
<feature type="domain" description="CBS" evidence="3">
    <location>
        <begin position="81"/>
        <end position="135"/>
    </location>
</feature>
<dbReference type="KEGG" id="pas:Pars_0939"/>
<feature type="domain" description="CBS" evidence="3">
    <location>
        <begin position="14"/>
        <end position="74"/>
    </location>
</feature>
<dbReference type="InterPro" id="IPR051257">
    <property type="entry name" value="Diverse_CBS-Domain"/>
</dbReference>
<dbReference type="PhylomeDB" id="A4WJF2"/>